<feature type="transmembrane region" description="Helical" evidence="1">
    <location>
        <begin position="172"/>
        <end position="202"/>
    </location>
</feature>
<dbReference type="Pfam" id="PF11847">
    <property type="entry name" value="GT-C_AftD"/>
    <property type="match status" value="1"/>
</dbReference>
<evidence type="ECO:0000259" key="3">
    <source>
        <dbReference type="PROSITE" id="PS50022"/>
    </source>
</evidence>
<feature type="transmembrane region" description="Helical" evidence="1">
    <location>
        <begin position="1256"/>
        <end position="1276"/>
    </location>
</feature>
<proteinExistence type="predicted"/>
<feature type="signal peptide" evidence="2">
    <location>
        <begin position="1"/>
        <end position="28"/>
    </location>
</feature>
<evidence type="ECO:0000256" key="2">
    <source>
        <dbReference type="SAM" id="SignalP"/>
    </source>
</evidence>
<keyword evidence="5" id="KW-1185">Reference proteome</keyword>
<feature type="transmembrane region" description="Helical" evidence="1">
    <location>
        <begin position="1217"/>
        <end position="1236"/>
    </location>
</feature>
<organism evidence="4 5">
    <name type="scientific">Nocardioides cavernae</name>
    <dbReference type="NCBI Taxonomy" id="1921566"/>
    <lineage>
        <taxon>Bacteria</taxon>
        <taxon>Bacillati</taxon>
        <taxon>Actinomycetota</taxon>
        <taxon>Actinomycetes</taxon>
        <taxon>Propionibacteriales</taxon>
        <taxon>Nocardioidaceae</taxon>
        <taxon>Nocardioides</taxon>
    </lineage>
</organism>
<feature type="transmembrane region" description="Helical" evidence="1">
    <location>
        <begin position="214"/>
        <end position="238"/>
    </location>
</feature>
<dbReference type="Gene3D" id="2.60.120.260">
    <property type="entry name" value="Galactose-binding domain-like"/>
    <property type="match status" value="1"/>
</dbReference>
<dbReference type="InterPro" id="IPR021798">
    <property type="entry name" value="AftD_N"/>
</dbReference>
<evidence type="ECO:0000313" key="4">
    <source>
        <dbReference type="EMBL" id="MBD3925925.1"/>
    </source>
</evidence>
<dbReference type="Pfam" id="PF24607">
    <property type="entry name" value="CBM_AftD"/>
    <property type="match status" value="1"/>
</dbReference>
<gene>
    <name evidence="4" type="ORF">IEZ26_14965</name>
</gene>
<reference evidence="4 5" key="1">
    <citation type="submission" date="2020-09" db="EMBL/GenBank/DDBJ databases">
        <title>novel species in genus Nocardioides.</title>
        <authorList>
            <person name="Zhang G."/>
        </authorList>
    </citation>
    <scope>NUCLEOTIDE SEQUENCE [LARGE SCALE GENOMIC DNA]</scope>
    <source>
        <strain evidence="4 5">KCTC 39551</strain>
    </source>
</reference>
<dbReference type="InterPro" id="IPR008979">
    <property type="entry name" value="Galactose-bd-like_sf"/>
</dbReference>
<accession>A0ABR8NCQ4</accession>
<protein>
    <submittedName>
        <fullName evidence="4">DUF3367 domain-containing protein</fullName>
    </submittedName>
</protein>
<dbReference type="Pfam" id="PF00754">
    <property type="entry name" value="F5_F8_type_C"/>
    <property type="match status" value="1"/>
</dbReference>
<feature type="transmembrane region" description="Helical" evidence="1">
    <location>
        <begin position="1327"/>
        <end position="1347"/>
    </location>
</feature>
<comment type="caution">
    <text evidence="4">The sequence shown here is derived from an EMBL/GenBank/DDBJ whole genome shotgun (WGS) entry which is preliminary data.</text>
</comment>
<evidence type="ECO:0000313" key="5">
    <source>
        <dbReference type="Proteomes" id="UP000618818"/>
    </source>
</evidence>
<sequence length="1365" mass="144825">MNQEGSRFGWRLVAACALLTGLALTQSAGLVVADTKLDLAISPVDFLARAAHLWDAEGAFGQLQNQAYGYLWPMGPFHALGYVMDLPAWVVQRSWMALVLCVALVGMALLARALGVRSDLACIVAGFAFALSPRMLTVLGPSSIEVWPSALAPWVLLPLVIGSRRGSPVRAAALAALAVAMVGGVNAAATSAVLPLGVLWLLTREPGPRRRSMLLWWPLFTVLGTLWWLVPLFLLGAYSPPFLDFIETAAVTTYPTTLADALRGTSNWVAYLDPDSRAGRDLITSLYLPLNSAVVLAAGVAGLALRRNPHRLFLVSGVFAGLVLVTMGHHGDVQGWFASQLLTLLDGWLAPLRNVHKFDVVLRLPLVVGLAYALEELQSRWSAARGTRQGLGVSERTNIAFAIGVVVVAVVGSTSPAWVGRITPGQGFGDVPGYWREAAAWLEEDQEEHPGVALLVPGSSFGTYVWGTPRDEPMQALASSPWAVRNAVPLTPAGNIRMLDEIERRLNEGQGSEGLASYLRRAGVSHVVVRNDLERSRDVADPVLVHQALDDTPGLVRAVGFGPDIGGEARIEGGRLGKALVNSGWQTEYQAVEVYRVTGEVPYATEAADPETVVVGGPEDLLDLADAGVVGTSPVRLAVGADRGDAPPDRVVLTDGLRAVERNFGRLHDSVSPTLSYEQWRELSRSGVPDYSVADGSRWLTVADLEGAASVTASSTQADPDALGFTRRGTLPEAAVDGDPDTSWRSATMSPGAQWWRIELEEPRDVGRVTVRVGDAGDEVLVVSTPDWESEPLRFAPGEARSVEVPGGTSSVTVSDVSERTGNDIELAEVEVGEDVVRRLVVPPTPPEWGQPDAVVLRRLSDGRTGCARVDDVVRCAAHKAGSQEESRDVHRRFTSDATTAVPAHLIVSPYPGPDLDDVILQDQPARITASSVGVDDPRAGAVAAVDGDAGTTWSAALGELNPELRISWLGRRTVTGLGMSVNRDVAARLPQRVELSWPGGTKEVELERGSARFDAIRTDQLTVRVLDAEPATDLGFDGAAQSVPVGVSELVLQGVPYLPLDLPDEPARTPCGTGPTIRNNAVSQSTRVVGSPADMLAGRRLEAVLCRGDVVPLSTGVNDVDLLASDAFVPDVLVLGDPLGPTDGRALPTEQPDPVLRRVDVPTGGDVATRENASPGWTARVDGREAVPEVFDGWRQGWTTTAAGSLVMSFAPDGTYRAGLLGGAVALGGLLVVAASVRRGRRGARESGRRRRLPFIAHAAVLLMVAGVVAGYPGVVVSLVGAAGAAALHRRAPEAGAWWLGAPLAASYAAYAVRPWGGSAGWAGQLAWPHLLVVLSLSAVAAWVWLDEEDRVRPSRRAGRSTTR</sequence>
<feature type="chain" id="PRO_5046147461" evidence="2">
    <location>
        <begin position="29"/>
        <end position="1365"/>
    </location>
</feature>
<dbReference type="InterPro" id="IPR000421">
    <property type="entry name" value="FA58C"/>
</dbReference>
<feature type="transmembrane region" description="Helical" evidence="1">
    <location>
        <begin position="360"/>
        <end position="377"/>
    </location>
</feature>
<feature type="transmembrane region" description="Helical" evidence="1">
    <location>
        <begin position="312"/>
        <end position="331"/>
    </location>
</feature>
<keyword evidence="1" id="KW-1133">Transmembrane helix</keyword>
<feature type="transmembrane region" description="Helical" evidence="1">
    <location>
        <begin position="94"/>
        <end position="113"/>
    </location>
</feature>
<dbReference type="Proteomes" id="UP000618818">
    <property type="component" value="Unassembled WGS sequence"/>
</dbReference>
<dbReference type="InterPro" id="IPR056997">
    <property type="entry name" value="CBM_AftD"/>
</dbReference>
<name>A0ABR8NCQ4_9ACTN</name>
<evidence type="ECO:0000256" key="1">
    <source>
        <dbReference type="SAM" id="Phobius"/>
    </source>
</evidence>
<dbReference type="SUPFAM" id="SSF49785">
    <property type="entry name" value="Galactose-binding domain-like"/>
    <property type="match status" value="1"/>
</dbReference>
<keyword evidence="1" id="KW-0472">Membrane</keyword>
<feature type="transmembrane region" description="Helical" evidence="1">
    <location>
        <begin position="286"/>
        <end position="305"/>
    </location>
</feature>
<dbReference type="EMBL" id="JACXYZ010000002">
    <property type="protein sequence ID" value="MBD3925925.1"/>
    <property type="molecule type" value="Genomic_DNA"/>
</dbReference>
<keyword evidence="1" id="KW-0812">Transmembrane</keyword>
<dbReference type="PROSITE" id="PS50022">
    <property type="entry name" value="FA58C_3"/>
    <property type="match status" value="1"/>
</dbReference>
<keyword evidence="2" id="KW-0732">Signal</keyword>
<feature type="transmembrane region" description="Helical" evidence="1">
    <location>
        <begin position="398"/>
        <end position="419"/>
    </location>
</feature>
<feature type="domain" description="F5/8 type C" evidence="3">
    <location>
        <begin position="686"/>
        <end position="771"/>
    </location>
</feature>